<keyword evidence="5" id="KW-0067">ATP-binding</keyword>
<evidence type="ECO:0000256" key="6">
    <source>
        <dbReference type="ARBA" id="ARBA00022989"/>
    </source>
</evidence>
<comment type="caution">
    <text evidence="12">The sequence shown here is derived from an EMBL/GenBank/DDBJ whole genome shotgun (WGS) entry which is preliminary data.</text>
</comment>
<dbReference type="Gene3D" id="1.20.1560.10">
    <property type="entry name" value="ABC transporter type 1, transmembrane domain"/>
    <property type="match status" value="1"/>
</dbReference>
<evidence type="ECO:0000256" key="7">
    <source>
        <dbReference type="ARBA" id="ARBA00023136"/>
    </source>
</evidence>
<feature type="transmembrane region" description="Helical" evidence="8">
    <location>
        <begin position="207"/>
        <end position="225"/>
    </location>
</feature>
<name>A0ABU4R9K7_9FLAO</name>
<organism evidence="12 13">
    <name type="scientific">Flavobacterium cupriresistens</name>
    <dbReference type="NCBI Taxonomy" id="2893885"/>
    <lineage>
        <taxon>Bacteria</taxon>
        <taxon>Pseudomonadati</taxon>
        <taxon>Bacteroidota</taxon>
        <taxon>Flavobacteriia</taxon>
        <taxon>Flavobacteriales</taxon>
        <taxon>Flavobacteriaceae</taxon>
        <taxon>Flavobacterium</taxon>
    </lineage>
</organism>
<evidence type="ECO:0000256" key="4">
    <source>
        <dbReference type="ARBA" id="ARBA00022801"/>
    </source>
</evidence>
<feature type="domain" description="ABC transmembrane type-1" evidence="10">
    <location>
        <begin position="171"/>
        <end position="449"/>
    </location>
</feature>
<keyword evidence="3" id="KW-0547">Nucleotide-binding</keyword>
<gene>
    <name evidence="12" type="ORF">SGQ83_03150</name>
</gene>
<evidence type="ECO:0000256" key="1">
    <source>
        <dbReference type="ARBA" id="ARBA00004651"/>
    </source>
</evidence>
<keyword evidence="2 8" id="KW-0812">Transmembrane</keyword>
<evidence type="ECO:0000256" key="3">
    <source>
        <dbReference type="ARBA" id="ARBA00022741"/>
    </source>
</evidence>
<evidence type="ECO:0000313" key="12">
    <source>
        <dbReference type="EMBL" id="MDX6188334.1"/>
    </source>
</evidence>
<keyword evidence="13" id="KW-1185">Reference proteome</keyword>
<protein>
    <submittedName>
        <fullName evidence="12">Peptidase domain-containing ABC transporter</fullName>
    </submittedName>
</protein>
<dbReference type="InterPro" id="IPR017871">
    <property type="entry name" value="ABC_transporter-like_CS"/>
</dbReference>
<dbReference type="InterPro" id="IPR003439">
    <property type="entry name" value="ABC_transporter-like_ATP-bd"/>
</dbReference>
<dbReference type="SUPFAM" id="SSF52540">
    <property type="entry name" value="P-loop containing nucleoside triphosphate hydrolases"/>
    <property type="match status" value="1"/>
</dbReference>
<keyword evidence="4" id="KW-0378">Hydrolase</keyword>
<dbReference type="PANTHER" id="PTHR43394:SF1">
    <property type="entry name" value="ATP-BINDING CASSETTE SUB-FAMILY B MEMBER 10, MITOCHONDRIAL"/>
    <property type="match status" value="1"/>
</dbReference>
<proteinExistence type="predicted"/>
<keyword evidence="7 8" id="KW-0472">Membrane</keyword>
<dbReference type="SMART" id="SM00382">
    <property type="entry name" value="AAA"/>
    <property type="match status" value="1"/>
</dbReference>
<dbReference type="PROSITE" id="PS50990">
    <property type="entry name" value="PEPTIDASE_C39"/>
    <property type="match status" value="1"/>
</dbReference>
<evidence type="ECO:0000256" key="5">
    <source>
        <dbReference type="ARBA" id="ARBA00022840"/>
    </source>
</evidence>
<comment type="subcellular location">
    <subcellularLocation>
        <location evidence="1">Cell membrane</location>
        <topology evidence="1">Multi-pass membrane protein</topology>
    </subcellularLocation>
</comment>
<keyword evidence="6 8" id="KW-1133">Transmembrane helix</keyword>
<dbReference type="InterPro" id="IPR011527">
    <property type="entry name" value="ABC1_TM_dom"/>
</dbReference>
<feature type="transmembrane region" description="Helical" evidence="8">
    <location>
        <begin position="309"/>
        <end position="326"/>
    </location>
</feature>
<evidence type="ECO:0000256" key="8">
    <source>
        <dbReference type="SAM" id="Phobius"/>
    </source>
</evidence>
<evidence type="ECO:0000259" key="9">
    <source>
        <dbReference type="PROSITE" id="PS50893"/>
    </source>
</evidence>
<dbReference type="RefSeq" id="WP_230001334.1">
    <property type="nucleotide sequence ID" value="NZ_CP087134.1"/>
</dbReference>
<dbReference type="InterPro" id="IPR003593">
    <property type="entry name" value="AAA+_ATPase"/>
</dbReference>
<dbReference type="InterPro" id="IPR005074">
    <property type="entry name" value="Peptidase_C39"/>
</dbReference>
<dbReference type="Gene3D" id="3.90.70.10">
    <property type="entry name" value="Cysteine proteinases"/>
    <property type="match status" value="1"/>
</dbReference>
<evidence type="ECO:0000259" key="10">
    <source>
        <dbReference type="PROSITE" id="PS50929"/>
    </source>
</evidence>
<dbReference type="PROSITE" id="PS50893">
    <property type="entry name" value="ABC_TRANSPORTER_2"/>
    <property type="match status" value="1"/>
</dbReference>
<dbReference type="CDD" id="cd18571">
    <property type="entry name" value="ABC_6TM_peptidase_like"/>
    <property type="match status" value="1"/>
</dbReference>
<dbReference type="InterPro" id="IPR027417">
    <property type="entry name" value="P-loop_NTPase"/>
</dbReference>
<dbReference type="PANTHER" id="PTHR43394">
    <property type="entry name" value="ATP-DEPENDENT PERMEASE MDL1, MITOCHONDRIAL"/>
    <property type="match status" value="1"/>
</dbReference>
<reference evidence="12 13" key="1">
    <citation type="submission" date="2023-11" db="EMBL/GenBank/DDBJ databases">
        <title>Unpublished Manusciprt.</title>
        <authorList>
            <person name="Saticioglu I.B."/>
            <person name="Ay H."/>
            <person name="Ajmi N."/>
            <person name="Altun S."/>
            <person name="Duman M."/>
        </authorList>
    </citation>
    <scope>NUCLEOTIDE SEQUENCE [LARGE SCALE GENOMIC DNA]</scope>
    <source>
        <strain evidence="12 13">Fl-318</strain>
    </source>
</reference>
<dbReference type="PROSITE" id="PS00211">
    <property type="entry name" value="ABC_TRANSPORTER_1"/>
    <property type="match status" value="1"/>
</dbReference>
<feature type="domain" description="ABC transporter" evidence="9">
    <location>
        <begin position="484"/>
        <end position="719"/>
    </location>
</feature>
<accession>A0ABU4R9K7</accession>
<dbReference type="SUPFAM" id="SSF90123">
    <property type="entry name" value="ABC transporter transmembrane region"/>
    <property type="match status" value="1"/>
</dbReference>
<dbReference type="InterPro" id="IPR036640">
    <property type="entry name" value="ABC1_TM_sf"/>
</dbReference>
<dbReference type="Pfam" id="PF00005">
    <property type="entry name" value="ABC_tran"/>
    <property type="match status" value="1"/>
</dbReference>
<feature type="transmembrane region" description="Helical" evidence="8">
    <location>
        <begin position="168"/>
        <end position="187"/>
    </location>
</feature>
<dbReference type="Pfam" id="PF03412">
    <property type="entry name" value="Peptidase_C39"/>
    <property type="match status" value="1"/>
</dbReference>
<feature type="transmembrane region" description="Helical" evidence="8">
    <location>
        <begin position="284"/>
        <end position="303"/>
    </location>
</feature>
<evidence type="ECO:0000259" key="11">
    <source>
        <dbReference type="PROSITE" id="PS50990"/>
    </source>
</evidence>
<evidence type="ECO:0000256" key="2">
    <source>
        <dbReference type="ARBA" id="ARBA00022692"/>
    </source>
</evidence>
<dbReference type="Gene3D" id="3.40.50.300">
    <property type="entry name" value="P-loop containing nucleotide triphosphate hydrolases"/>
    <property type="match status" value="1"/>
</dbReference>
<dbReference type="PROSITE" id="PS50929">
    <property type="entry name" value="ABC_TM1F"/>
    <property type="match status" value="1"/>
</dbReference>
<dbReference type="InterPro" id="IPR039421">
    <property type="entry name" value="Type_1_exporter"/>
</dbReference>
<dbReference type="EMBL" id="JAWXVI010000002">
    <property type="protein sequence ID" value="MDX6188334.1"/>
    <property type="molecule type" value="Genomic_DNA"/>
</dbReference>
<evidence type="ECO:0000313" key="13">
    <source>
        <dbReference type="Proteomes" id="UP001273350"/>
    </source>
</evidence>
<dbReference type="Proteomes" id="UP001273350">
    <property type="component" value="Unassembled WGS sequence"/>
</dbReference>
<feature type="domain" description="Peptidase C39" evidence="11">
    <location>
        <begin position="9"/>
        <end position="128"/>
    </location>
</feature>
<sequence length="728" mass="83361">MINFPHEFQLDAKDCGPACIKIIAKYYGRFYSLPFLRDLCGITREGVSFLDLSDACEAISLRTKSVKVDFSVLQTIPLPCIVHWQESHFIVVYKITQKQVYVSDPAKGLCKYSYESFQEDWLKESKVGAVLAIEPMADFKQRSISDKLERRKTLENFLGYFTPYKKSFVNLFVVMLIVTLLQAFLPFISKSVIDVGIQTNDLDFIDLVLIANITIIVSILLSNMIRDWILLHLTSRINISLISDYLIKLMKLPITFFENKLIGDILQRAQDHERIRDFIMNNSLNFIFSILTFFIFGIILFVYSPVLCLIYLIGSTLFIGWVVFFLKFRKKLDWEYFDVHTKNQSYWVETIGSIQDIKINNYEKQKRWKWEALQVQLFKIDQKILRITNAQNLGAQFINQLTNLMITFYSAKAVIKGDITFGVMISTQFIIGMLNGPIMQFISFVQSAQYAKISFLRLNEIHELEEEEENETNNSIKLPEDKSLLLRNVSFQYSRNSPYILTNISILIPEGKVTAIVGDSGSGKTTLLKLILRLYKPTHGELSMGNLNIQNVNLKQWRASCGAVMQDGKIFSDTIQNNIVLDDENIDYARLKKAVMVANIAAEIEAMPKGYQTMMGENGRGLSGGQKQRVLIARALYKDPDYLFFDEATNSLDVINEQKIVTALEEIFKNKTVIVVAHRLSTIRKADQIIVLKNGFISEIGNHDMLMTKEGGHYYELVKTQTGDTVNG</sequence>
<dbReference type="CDD" id="cd02418">
    <property type="entry name" value="Peptidase_C39B"/>
    <property type="match status" value="1"/>
</dbReference>
<dbReference type="Pfam" id="PF00664">
    <property type="entry name" value="ABC_membrane"/>
    <property type="match status" value="1"/>
</dbReference>